<dbReference type="EMBL" id="QTSX02002848">
    <property type="protein sequence ID" value="KAJ9074735.1"/>
    <property type="molecule type" value="Genomic_DNA"/>
</dbReference>
<evidence type="ECO:0000313" key="2">
    <source>
        <dbReference type="Proteomes" id="UP001165960"/>
    </source>
</evidence>
<name>A0ACC2TJH2_9FUNG</name>
<protein>
    <submittedName>
        <fullName evidence="1">Uncharacterized protein</fullName>
    </submittedName>
</protein>
<evidence type="ECO:0000313" key="1">
    <source>
        <dbReference type="EMBL" id="KAJ9074735.1"/>
    </source>
</evidence>
<organism evidence="1 2">
    <name type="scientific">Entomophthora muscae</name>
    <dbReference type="NCBI Taxonomy" id="34485"/>
    <lineage>
        <taxon>Eukaryota</taxon>
        <taxon>Fungi</taxon>
        <taxon>Fungi incertae sedis</taxon>
        <taxon>Zoopagomycota</taxon>
        <taxon>Entomophthoromycotina</taxon>
        <taxon>Entomophthoromycetes</taxon>
        <taxon>Entomophthorales</taxon>
        <taxon>Entomophthoraceae</taxon>
        <taxon>Entomophthora</taxon>
    </lineage>
</organism>
<comment type="caution">
    <text evidence="1">The sequence shown here is derived from an EMBL/GenBank/DDBJ whole genome shotgun (WGS) entry which is preliminary data.</text>
</comment>
<gene>
    <name evidence="1" type="ORF">DSO57_1003389</name>
</gene>
<accession>A0ACC2TJH2</accession>
<keyword evidence="2" id="KW-1185">Reference proteome</keyword>
<dbReference type="Proteomes" id="UP001165960">
    <property type="component" value="Unassembled WGS sequence"/>
</dbReference>
<reference evidence="1" key="1">
    <citation type="submission" date="2022-04" db="EMBL/GenBank/DDBJ databases">
        <title>Genome of the entomopathogenic fungus Entomophthora muscae.</title>
        <authorList>
            <person name="Elya C."/>
            <person name="Lovett B.R."/>
            <person name="Lee E."/>
            <person name="Macias A.M."/>
            <person name="Hajek A.E."/>
            <person name="De Bivort B.L."/>
            <person name="Kasson M.T."/>
            <person name="De Fine Licht H.H."/>
            <person name="Stajich J.E."/>
        </authorList>
    </citation>
    <scope>NUCLEOTIDE SEQUENCE</scope>
    <source>
        <strain evidence="1">Berkeley</strain>
    </source>
</reference>
<proteinExistence type="predicted"/>
<sequence>MLVDLPTVPDGVKVHHGICLNYLASYHHVRKTFKKLLNNPCFKGYSVLVTGYSLGGGAVTIVISDLIKLLRSHPDPQHIELIL</sequence>